<dbReference type="EMBL" id="LGRX02029873">
    <property type="protein sequence ID" value="KAK3246377.1"/>
    <property type="molecule type" value="Genomic_DNA"/>
</dbReference>
<feature type="region of interest" description="Disordered" evidence="1">
    <location>
        <begin position="1"/>
        <end position="50"/>
    </location>
</feature>
<dbReference type="AlphaFoldDB" id="A0AAE0C0X3"/>
<accession>A0AAE0C0X3</accession>
<evidence type="ECO:0000256" key="1">
    <source>
        <dbReference type="SAM" id="MobiDB-lite"/>
    </source>
</evidence>
<evidence type="ECO:0000313" key="3">
    <source>
        <dbReference type="Proteomes" id="UP001190700"/>
    </source>
</evidence>
<name>A0AAE0C0X3_9CHLO</name>
<organism evidence="2 3">
    <name type="scientific">Cymbomonas tetramitiformis</name>
    <dbReference type="NCBI Taxonomy" id="36881"/>
    <lineage>
        <taxon>Eukaryota</taxon>
        <taxon>Viridiplantae</taxon>
        <taxon>Chlorophyta</taxon>
        <taxon>Pyramimonadophyceae</taxon>
        <taxon>Pyramimonadales</taxon>
        <taxon>Pyramimonadaceae</taxon>
        <taxon>Cymbomonas</taxon>
    </lineage>
</organism>
<feature type="region of interest" description="Disordered" evidence="1">
    <location>
        <begin position="139"/>
        <end position="170"/>
    </location>
</feature>
<evidence type="ECO:0000313" key="2">
    <source>
        <dbReference type="EMBL" id="KAK3246377.1"/>
    </source>
</evidence>
<proteinExistence type="predicted"/>
<feature type="compositionally biased region" description="Basic and acidic residues" evidence="1">
    <location>
        <begin position="19"/>
        <end position="30"/>
    </location>
</feature>
<sequence>MFSLKALNPEFTDIFARTDSPHPTKPSNDKKGKRHKAPGPNMETEESKQKRIDLAEILQTEGNRRFMWNAEDAPVGLEAAGGEEDRSRDRMLSCGGLAVSDIAIGVLSRHALIDEPSKASNTADVKAGIKRHPQAALNKSALEVSQGSSDSVEVPLEEEEPAATPKGGKQRRAVRRTWLHWVPHAMLFLKHSGAGAAQIRGPRIFFAYPFGASVGFLHPLKHLPSDASVKQRSGCVRLLRAATVTTSNEKLCSQLEALAMKGPQSFSLSKSL</sequence>
<dbReference type="Proteomes" id="UP001190700">
    <property type="component" value="Unassembled WGS sequence"/>
</dbReference>
<protein>
    <submittedName>
        <fullName evidence="2">Uncharacterized protein</fullName>
    </submittedName>
</protein>
<reference evidence="2 3" key="1">
    <citation type="journal article" date="2015" name="Genome Biol. Evol.">
        <title>Comparative Genomics of a Bacterivorous Green Alga Reveals Evolutionary Causalities and Consequences of Phago-Mixotrophic Mode of Nutrition.</title>
        <authorList>
            <person name="Burns J.A."/>
            <person name="Paasch A."/>
            <person name="Narechania A."/>
            <person name="Kim E."/>
        </authorList>
    </citation>
    <scope>NUCLEOTIDE SEQUENCE [LARGE SCALE GENOMIC DNA]</scope>
    <source>
        <strain evidence="2 3">PLY_AMNH</strain>
    </source>
</reference>
<keyword evidence="3" id="KW-1185">Reference proteome</keyword>
<comment type="caution">
    <text evidence="2">The sequence shown here is derived from an EMBL/GenBank/DDBJ whole genome shotgun (WGS) entry which is preliminary data.</text>
</comment>
<gene>
    <name evidence="2" type="ORF">CYMTET_44087</name>
</gene>